<accession>A0ABS9UBF2</accession>
<sequence>MKPIIGLTMHPVEGKMEINNTYIQAIKRAGGIPVCVPYMDEETVDTVLNGLSAILLIGGYDVNPLIFNQEPHYKLGTVIDERDRSDILIAKKAFECNMPILGICRGEQVMNVAFGGTLLQDIDTQVKNVLKHTQASMRHELTHTVELFPSKLQEIIGQETILTNSFHHQAVDIVAPGFLINGQAKDGVIEGIEHPEHPYCIGVQWHPEGLQNDQPSEKLFKSFIEAAVQYKG</sequence>
<dbReference type="PANTHER" id="PTHR43235">
    <property type="entry name" value="GLUTAMINE AMIDOTRANSFERASE PB2B2.05-RELATED"/>
    <property type="match status" value="1"/>
</dbReference>
<evidence type="ECO:0000313" key="2">
    <source>
        <dbReference type="Proteomes" id="UP001316087"/>
    </source>
</evidence>
<organism evidence="1 2">
    <name type="scientific">Solibacillus palustris</name>
    <dbReference type="NCBI Taxonomy" id="2908203"/>
    <lineage>
        <taxon>Bacteria</taxon>
        <taxon>Bacillati</taxon>
        <taxon>Bacillota</taxon>
        <taxon>Bacilli</taxon>
        <taxon>Bacillales</taxon>
        <taxon>Caryophanaceae</taxon>
        <taxon>Solibacillus</taxon>
    </lineage>
</organism>
<dbReference type="Pfam" id="PF07722">
    <property type="entry name" value="Peptidase_C26"/>
    <property type="match status" value="1"/>
</dbReference>
<comment type="caution">
    <text evidence="1">The sequence shown here is derived from an EMBL/GenBank/DDBJ whole genome shotgun (WGS) entry which is preliminary data.</text>
</comment>
<reference evidence="1 2" key="1">
    <citation type="submission" date="2022-03" db="EMBL/GenBank/DDBJ databases">
        <authorList>
            <person name="Jo J.-H."/>
            <person name="Im W.-T."/>
        </authorList>
    </citation>
    <scope>NUCLEOTIDE SEQUENCE [LARGE SCALE GENOMIC DNA]</scope>
    <source>
        <strain evidence="1 2">MA9</strain>
    </source>
</reference>
<dbReference type="InterPro" id="IPR011697">
    <property type="entry name" value="Peptidase_C26"/>
</dbReference>
<evidence type="ECO:0000313" key="1">
    <source>
        <dbReference type="EMBL" id="MCH7321657.1"/>
    </source>
</evidence>
<dbReference type="EMBL" id="JAKZFC010000002">
    <property type="protein sequence ID" value="MCH7321657.1"/>
    <property type="molecule type" value="Genomic_DNA"/>
</dbReference>
<dbReference type="InterPro" id="IPR044668">
    <property type="entry name" value="PuuD-like"/>
</dbReference>
<dbReference type="Proteomes" id="UP001316087">
    <property type="component" value="Unassembled WGS sequence"/>
</dbReference>
<dbReference type="RefSeq" id="WP_241368717.1">
    <property type="nucleotide sequence ID" value="NZ_JAKZFC010000002.1"/>
</dbReference>
<name>A0ABS9UBF2_9BACL</name>
<dbReference type="InterPro" id="IPR029062">
    <property type="entry name" value="Class_I_gatase-like"/>
</dbReference>
<keyword evidence="2" id="KW-1185">Reference proteome</keyword>
<protein>
    <submittedName>
        <fullName evidence="1">Gamma-glutamyl-gamma-aminobutyrate hydrolase family protein</fullName>
    </submittedName>
</protein>
<dbReference type="CDD" id="cd01745">
    <property type="entry name" value="GATase1_2"/>
    <property type="match status" value="1"/>
</dbReference>
<dbReference type="PROSITE" id="PS51273">
    <property type="entry name" value="GATASE_TYPE_1"/>
    <property type="match status" value="1"/>
</dbReference>
<proteinExistence type="predicted"/>
<gene>
    <name evidence="1" type="ORF">LZ480_07100</name>
</gene>
<keyword evidence="1" id="KW-0378">Hydrolase</keyword>
<dbReference type="GO" id="GO:0016787">
    <property type="term" value="F:hydrolase activity"/>
    <property type="evidence" value="ECO:0007669"/>
    <property type="project" value="UniProtKB-KW"/>
</dbReference>
<dbReference type="Gene3D" id="3.40.50.880">
    <property type="match status" value="1"/>
</dbReference>
<dbReference type="SUPFAM" id="SSF52317">
    <property type="entry name" value="Class I glutamine amidotransferase-like"/>
    <property type="match status" value="1"/>
</dbReference>
<dbReference type="PANTHER" id="PTHR43235:SF1">
    <property type="entry name" value="GLUTAMINE AMIDOTRANSFERASE PB2B2.05-RELATED"/>
    <property type="match status" value="1"/>
</dbReference>